<dbReference type="InterPro" id="IPR036390">
    <property type="entry name" value="WH_DNA-bd_sf"/>
</dbReference>
<dbReference type="Gene3D" id="1.10.10.10">
    <property type="entry name" value="Winged helix-like DNA-binding domain superfamily/Winged helix DNA-binding domain"/>
    <property type="match status" value="1"/>
</dbReference>
<comment type="similarity">
    <text evidence="5">Belongs to the HrcA family.</text>
</comment>
<dbReference type="GeneID" id="82204036"/>
<dbReference type="PANTHER" id="PTHR34824">
    <property type="entry name" value="HEAT-INDUCIBLE TRANSCRIPTION REPRESSOR HRCA"/>
    <property type="match status" value="1"/>
</dbReference>
<dbReference type="GO" id="GO:0003677">
    <property type="term" value="F:DNA binding"/>
    <property type="evidence" value="ECO:0007669"/>
    <property type="project" value="InterPro"/>
</dbReference>
<proteinExistence type="inferred from homology"/>
<dbReference type="InterPro" id="IPR023120">
    <property type="entry name" value="WHTH_transcript_rep_HrcA_IDD"/>
</dbReference>
<dbReference type="PIRSF" id="PIRSF005485">
    <property type="entry name" value="HrcA"/>
    <property type="match status" value="1"/>
</dbReference>
<keyword evidence="8" id="KW-1185">Reference proteome</keyword>
<dbReference type="Proteomes" id="UP000186341">
    <property type="component" value="Unassembled WGS sequence"/>
</dbReference>
<dbReference type="Pfam" id="PF01628">
    <property type="entry name" value="HrcA"/>
    <property type="match status" value="1"/>
</dbReference>
<dbReference type="HAMAP" id="MF_00081">
    <property type="entry name" value="HrcA"/>
    <property type="match status" value="1"/>
</dbReference>
<dbReference type="RefSeq" id="WP_075821168.1">
    <property type="nucleotide sequence ID" value="NZ_CAJUTZ010000052.1"/>
</dbReference>
<comment type="function">
    <text evidence="5">Negative regulator of class I heat shock genes (grpE-dnaK-dnaJ and groELS operons). Prevents heat-shock induction of these operons.</text>
</comment>
<protein>
    <recommendedName>
        <fullName evidence="5">Heat-inducible transcription repressor HrcA</fullName>
    </recommendedName>
</protein>
<accession>A0A1U7NCG1</accession>
<dbReference type="SUPFAM" id="SSF55781">
    <property type="entry name" value="GAF domain-like"/>
    <property type="match status" value="1"/>
</dbReference>
<dbReference type="InterPro" id="IPR021153">
    <property type="entry name" value="HrcA_C"/>
</dbReference>
<name>A0A1U7NCG1_9FIRM</name>
<organism evidence="7 8">
    <name type="scientific">Ileibacterium valens</name>
    <dbReference type="NCBI Taxonomy" id="1862668"/>
    <lineage>
        <taxon>Bacteria</taxon>
        <taxon>Bacillati</taxon>
        <taxon>Bacillota</taxon>
        <taxon>Erysipelotrichia</taxon>
        <taxon>Erysipelotrichales</taxon>
        <taxon>Erysipelotrichaceae</taxon>
        <taxon>Ileibacterium</taxon>
    </lineage>
</organism>
<evidence type="ECO:0000259" key="6">
    <source>
        <dbReference type="Pfam" id="PF01628"/>
    </source>
</evidence>
<dbReference type="SUPFAM" id="SSF46785">
    <property type="entry name" value="Winged helix' DNA-binding domain"/>
    <property type="match status" value="1"/>
</dbReference>
<sequence length="347" mass="39270">MDLTTRQQIILKTIVERFTMLAEPIGSKSLKDHLDFQVSSATIRNEMACLEKEGLLEKTHISSGRIPSQQGYRYYVEHLMELNVDPKTEEVLKELFTRRHFTLEEIIETSCSILSDMTNLTSVVLGPDSQTQKLIRVELIPVTLKQAVAVIVTDAAHTEHRVFSFEAEVSTQDLKVCTDLFNEELKGTPLNRIVERMKEIEPEMASRLARHEILFEAFISAFIRMANQNAAVYGRANMLCQPDFTDIKKVEQLMRVMEDPSLFKAWAASSASIDIPIDTRNRLIQIGDCSVVSTSFKYSDEEVGQLMVVGPSRMNYSRVISLMDTISDVIEDTVNVHSEGGCNKKNE</sequence>
<dbReference type="InterPro" id="IPR029016">
    <property type="entry name" value="GAF-like_dom_sf"/>
</dbReference>
<dbReference type="AlphaFoldDB" id="A0A1U7NCG1"/>
<evidence type="ECO:0000313" key="7">
    <source>
        <dbReference type="EMBL" id="OLU36085.1"/>
    </source>
</evidence>
<evidence type="ECO:0000256" key="2">
    <source>
        <dbReference type="ARBA" id="ARBA00023015"/>
    </source>
</evidence>
<keyword evidence="1 5" id="KW-0678">Repressor</keyword>
<dbReference type="Gene3D" id="3.30.390.60">
    <property type="entry name" value="Heat-inducible transcription repressor hrca homolog, domain 3"/>
    <property type="match status" value="1"/>
</dbReference>
<dbReference type="PANTHER" id="PTHR34824:SF1">
    <property type="entry name" value="HEAT-INDUCIBLE TRANSCRIPTION REPRESSOR HRCA"/>
    <property type="match status" value="1"/>
</dbReference>
<evidence type="ECO:0000256" key="1">
    <source>
        <dbReference type="ARBA" id="ARBA00022491"/>
    </source>
</evidence>
<feature type="domain" description="Heat-inducible transcription repressor HrcA C-terminal" evidence="6">
    <location>
        <begin position="104"/>
        <end position="320"/>
    </location>
</feature>
<evidence type="ECO:0000256" key="5">
    <source>
        <dbReference type="HAMAP-Rule" id="MF_00081"/>
    </source>
</evidence>
<dbReference type="GO" id="GO:0045892">
    <property type="term" value="P:negative regulation of DNA-templated transcription"/>
    <property type="evidence" value="ECO:0007669"/>
    <property type="project" value="UniProtKB-UniRule"/>
</dbReference>
<reference evidence="7 8" key="1">
    <citation type="submission" date="2016-11" db="EMBL/GenBank/DDBJ databases">
        <title>Description of two novel members of the family Erysipelotrichaceae: Ileibacterium lipovorans gen. nov., sp. nov. and Dubosiella newyorkensis, gen. nov., sp. nov.</title>
        <authorList>
            <person name="Cox L.M."/>
            <person name="Sohn J."/>
            <person name="Tyrrell K.L."/>
            <person name="Citron D.M."/>
            <person name="Lawson P.A."/>
            <person name="Patel N.B."/>
            <person name="Iizumi T."/>
            <person name="Perez-Perez G.I."/>
            <person name="Goldstein E.J."/>
            <person name="Blaser M.J."/>
        </authorList>
    </citation>
    <scope>NUCLEOTIDE SEQUENCE [LARGE SCALE GENOMIC DNA]</scope>
    <source>
        <strain evidence="7 8">NYU-BL-A3</strain>
    </source>
</reference>
<keyword evidence="2 5" id="KW-0805">Transcription regulation</keyword>
<dbReference type="EMBL" id="MPJW01000291">
    <property type="protein sequence ID" value="OLU36085.1"/>
    <property type="molecule type" value="Genomic_DNA"/>
</dbReference>
<dbReference type="InterPro" id="IPR002571">
    <property type="entry name" value="HrcA"/>
</dbReference>
<dbReference type="Gene3D" id="3.30.450.40">
    <property type="match status" value="1"/>
</dbReference>
<dbReference type="NCBIfam" id="TIGR00331">
    <property type="entry name" value="hrcA"/>
    <property type="match status" value="1"/>
</dbReference>
<evidence type="ECO:0000313" key="8">
    <source>
        <dbReference type="Proteomes" id="UP000186341"/>
    </source>
</evidence>
<comment type="caution">
    <text evidence="7">The sequence shown here is derived from an EMBL/GenBank/DDBJ whole genome shotgun (WGS) entry which is preliminary data.</text>
</comment>
<dbReference type="OrthoDB" id="9783139at2"/>
<evidence type="ECO:0000256" key="3">
    <source>
        <dbReference type="ARBA" id="ARBA00023016"/>
    </source>
</evidence>
<keyword evidence="3 5" id="KW-0346">Stress response</keyword>
<keyword evidence="4 5" id="KW-0804">Transcription</keyword>
<evidence type="ECO:0000256" key="4">
    <source>
        <dbReference type="ARBA" id="ARBA00023163"/>
    </source>
</evidence>
<dbReference type="InterPro" id="IPR036388">
    <property type="entry name" value="WH-like_DNA-bd_sf"/>
</dbReference>
<gene>
    <name evidence="5" type="primary">hrcA</name>
    <name evidence="7" type="ORF">BO222_13050</name>
</gene>